<dbReference type="RefSeq" id="WP_063365395.1">
    <property type="nucleotide sequence ID" value="NZ_AQHB01000028.1"/>
</dbReference>
<feature type="signal peptide" evidence="1">
    <location>
        <begin position="1"/>
        <end position="22"/>
    </location>
</feature>
<comment type="caution">
    <text evidence="2">The sequence shown here is derived from an EMBL/GenBank/DDBJ whole genome shotgun (WGS) entry which is preliminary data.</text>
</comment>
<reference evidence="2 3" key="1">
    <citation type="submission" date="2013-07" db="EMBL/GenBank/DDBJ databases">
        <title>Comparative Genomic and Metabolomic Analysis of Twelve Strains of Pseudoalteromonas luteoviolacea.</title>
        <authorList>
            <person name="Vynne N.G."/>
            <person name="Mansson M."/>
            <person name="Gram L."/>
        </authorList>
    </citation>
    <scope>NUCLEOTIDE SEQUENCE [LARGE SCALE GENOMIC DNA]</scope>
    <source>
        <strain evidence="2 3">DSM 6061</strain>
    </source>
</reference>
<dbReference type="InterPro" id="IPR013783">
    <property type="entry name" value="Ig-like_fold"/>
</dbReference>
<dbReference type="Proteomes" id="UP000076643">
    <property type="component" value="Unassembled WGS sequence"/>
</dbReference>
<protein>
    <submittedName>
        <fullName evidence="2">Uncharacterized protein</fullName>
    </submittedName>
</protein>
<feature type="chain" id="PRO_5007881914" evidence="1">
    <location>
        <begin position="23"/>
        <end position="202"/>
    </location>
</feature>
<dbReference type="PATRIC" id="fig|1365250.3.peg.2700"/>
<name>A0A166WN96_9GAMM</name>
<evidence type="ECO:0000313" key="3">
    <source>
        <dbReference type="Proteomes" id="UP000076643"/>
    </source>
</evidence>
<gene>
    <name evidence="2" type="ORF">N475_02385</name>
</gene>
<sequence length="202" mass="22187">MKKVIFGAVVSAFFGISKYAVAGDQQVNCRTQAVTSAVYSGNASCYAGGQYISRYVHNSASSTAFVSQVVNGRTVSCSASVPFSHNETANVRKCDYTPQARVKLDAQFNSDSTRARVVIRNLSTDRDGQISKVEYWVDNVYQGTLSGSYKYLSWRDTFPSFSTRVKIRVTDNDGYTDISSTYIPVKAKDAPCWGDHEDPASC</sequence>
<organism evidence="2 3">
    <name type="scientific">Pseudoalteromonas luteoviolacea DSM 6061</name>
    <dbReference type="NCBI Taxonomy" id="1365250"/>
    <lineage>
        <taxon>Bacteria</taxon>
        <taxon>Pseudomonadati</taxon>
        <taxon>Pseudomonadota</taxon>
        <taxon>Gammaproteobacteria</taxon>
        <taxon>Alteromonadales</taxon>
        <taxon>Pseudoalteromonadaceae</taxon>
        <taxon>Pseudoalteromonas</taxon>
    </lineage>
</organism>
<keyword evidence="3" id="KW-1185">Reference proteome</keyword>
<proteinExistence type="predicted"/>
<accession>A0A166WN96</accession>
<dbReference type="EMBL" id="AUYB01000103">
    <property type="protein sequence ID" value="KZN37679.1"/>
    <property type="molecule type" value="Genomic_DNA"/>
</dbReference>
<keyword evidence="1" id="KW-0732">Signal</keyword>
<dbReference type="Gene3D" id="2.60.40.10">
    <property type="entry name" value="Immunoglobulins"/>
    <property type="match status" value="1"/>
</dbReference>
<evidence type="ECO:0000313" key="2">
    <source>
        <dbReference type="EMBL" id="KZN37679.1"/>
    </source>
</evidence>
<evidence type="ECO:0000256" key="1">
    <source>
        <dbReference type="SAM" id="SignalP"/>
    </source>
</evidence>
<dbReference type="AlphaFoldDB" id="A0A166WN96"/>